<keyword evidence="7" id="KW-1185">Reference proteome</keyword>
<feature type="domain" description="Major facilitator superfamily (MFS) profile" evidence="5">
    <location>
        <begin position="9"/>
        <end position="391"/>
    </location>
</feature>
<keyword evidence="3 4" id="KW-0472">Membrane</keyword>
<protein>
    <submittedName>
        <fullName evidence="6">MFS transporter</fullName>
    </submittedName>
</protein>
<dbReference type="EMBL" id="JAUEPH010000004">
    <property type="protein sequence ID" value="MDN3204649.1"/>
    <property type="molecule type" value="Genomic_DNA"/>
</dbReference>
<evidence type="ECO:0000256" key="2">
    <source>
        <dbReference type="ARBA" id="ARBA00022989"/>
    </source>
</evidence>
<evidence type="ECO:0000313" key="6">
    <source>
        <dbReference type="EMBL" id="MDN3204649.1"/>
    </source>
</evidence>
<feature type="transmembrane region" description="Helical" evidence="4">
    <location>
        <begin position="75"/>
        <end position="94"/>
    </location>
</feature>
<feature type="transmembrane region" description="Helical" evidence="4">
    <location>
        <begin position="131"/>
        <end position="153"/>
    </location>
</feature>
<feature type="transmembrane region" description="Helical" evidence="4">
    <location>
        <begin position="49"/>
        <end position="68"/>
    </location>
</feature>
<feature type="transmembrane region" description="Helical" evidence="4">
    <location>
        <begin position="248"/>
        <end position="269"/>
    </location>
</feature>
<keyword evidence="2 4" id="KW-1133">Transmembrane helix</keyword>
<evidence type="ECO:0000259" key="5">
    <source>
        <dbReference type="PROSITE" id="PS50850"/>
    </source>
</evidence>
<feature type="transmembrane region" description="Helical" evidence="4">
    <location>
        <begin position="337"/>
        <end position="356"/>
    </location>
</feature>
<feature type="transmembrane region" description="Helical" evidence="4">
    <location>
        <begin position="301"/>
        <end position="325"/>
    </location>
</feature>
<proteinExistence type="predicted"/>
<feature type="transmembrane region" description="Helical" evidence="4">
    <location>
        <begin position="213"/>
        <end position="236"/>
    </location>
</feature>
<keyword evidence="1 4" id="KW-0812">Transmembrane</keyword>
<dbReference type="Gene3D" id="1.20.1250.20">
    <property type="entry name" value="MFS general substrate transporter like domains"/>
    <property type="match status" value="1"/>
</dbReference>
<evidence type="ECO:0000256" key="4">
    <source>
        <dbReference type="SAM" id="Phobius"/>
    </source>
</evidence>
<name>A0ABT7YDQ9_9BACT</name>
<feature type="transmembrane region" description="Helical" evidence="4">
    <location>
        <begin position="159"/>
        <end position="183"/>
    </location>
</feature>
<feature type="transmembrane region" description="Helical" evidence="4">
    <location>
        <begin position="362"/>
        <end position="383"/>
    </location>
</feature>
<dbReference type="PANTHER" id="PTHR23521:SF3">
    <property type="entry name" value="MFS TRANSPORTER"/>
    <property type="match status" value="1"/>
</dbReference>
<dbReference type="PROSITE" id="PS50850">
    <property type="entry name" value="MFS"/>
    <property type="match status" value="1"/>
</dbReference>
<reference evidence="6" key="1">
    <citation type="submission" date="2023-06" db="EMBL/GenBank/DDBJ databases">
        <title>Robiginitalea aurantiacus sp. nov. and Algoriphagus sediminis sp. nov., isolated from coastal sediment.</title>
        <authorList>
            <person name="Zhou Z.Y."/>
            <person name="An J."/>
            <person name="Jia Y.W."/>
            <person name="Du Z.J."/>
        </authorList>
    </citation>
    <scope>NUCLEOTIDE SEQUENCE</scope>
    <source>
        <strain evidence="6">C2-7</strain>
    </source>
</reference>
<dbReference type="PANTHER" id="PTHR23521">
    <property type="entry name" value="TRANSPORTER MFS SUPERFAMILY"/>
    <property type="match status" value="1"/>
</dbReference>
<dbReference type="SUPFAM" id="SSF103473">
    <property type="entry name" value="MFS general substrate transporter"/>
    <property type="match status" value="1"/>
</dbReference>
<dbReference type="RefSeq" id="WP_290000317.1">
    <property type="nucleotide sequence ID" value="NZ_JAUEPH010000004.1"/>
</dbReference>
<sequence>MKAISQRRALILIVLAQFLGTSVWFAGNAAIPQFEHILGMDNLTSTLTSLVQIGFISGSLIFAIFSVPDRFSPSSVFLASSLLTAFANIIPNFLEPNLEVLYFSRFSVGFFLAGIYPVGMKIASDYFDKGLGVALGLLVGALVMGTAFPYLLGGLALEISWTVIFFSTSFLAVTGGIILGFFVPDGPFRKPMPNFDLRLIPKLFKIPSLRKAAFGYFGHMWELYTFWAFAPLLITYLNQESGTNISPLLLAFCVVASGGLSCVAGGYLARSTTSKFVASLALFGSGLSCILLLVIPTTTPIIWIFLLIFWGISVTADSPQLSTLVAQSVPQEYKGTALTMVNSLGFGITVISLFILESQIEKIGIIAAMSLLAIGPLVGFLSLNFGTKKRGLK</sequence>
<dbReference type="InterPro" id="IPR036259">
    <property type="entry name" value="MFS_trans_sf"/>
</dbReference>
<organism evidence="6 7">
    <name type="scientific">Algoriphagus sediminis</name>
    <dbReference type="NCBI Taxonomy" id="3057113"/>
    <lineage>
        <taxon>Bacteria</taxon>
        <taxon>Pseudomonadati</taxon>
        <taxon>Bacteroidota</taxon>
        <taxon>Cytophagia</taxon>
        <taxon>Cytophagales</taxon>
        <taxon>Cyclobacteriaceae</taxon>
        <taxon>Algoriphagus</taxon>
    </lineage>
</organism>
<feature type="transmembrane region" description="Helical" evidence="4">
    <location>
        <begin position="100"/>
        <end position="119"/>
    </location>
</feature>
<dbReference type="InterPro" id="IPR020846">
    <property type="entry name" value="MFS_dom"/>
</dbReference>
<dbReference type="InterPro" id="IPR011701">
    <property type="entry name" value="MFS"/>
</dbReference>
<evidence type="ECO:0000256" key="3">
    <source>
        <dbReference type="ARBA" id="ARBA00023136"/>
    </source>
</evidence>
<gene>
    <name evidence="6" type="ORF">QVH07_10845</name>
</gene>
<evidence type="ECO:0000256" key="1">
    <source>
        <dbReference type="ARBA" id="ARBA00022692"/>
    </source>
</evidence>
<comment type="caution">
    <text evidence="6">The sequence shown here is derived from an EMBL/GenBank/DDBJ whole genome shotgun (WGS) entry which is preliminary data.</text>
</comment>
<evidence type="ECO:0000313" key="7">
    <source>
        <dbReference type="Proteomes" id="UP001171916"/>
    </source>
</evidence>
<accession>A0ABT7YDQ9</accession>
<dbReference type="Pfam" id="PF07690">
    <property type="entry name" value="MFS_1"/>
    <property type="match status" value="1"/>
</dbReference>
<dbReference type="Proteomes" id="UP001171916">
    <property type="component" value="Unassembled WGS sequence"/>
</dbReference>